<evidence type="ECO:0000256" key="8">
    <source>
        <dbReference type="ARBA" id="ARBA00022848"/>
    </source>
</evidence>
<dbReference type="EMBL" id="JAACNH010013048">
    <property type="protein sequence ID" value="KAG8429127.1"/>
    <property type="molecule type" value="Genomic_DNA"/>
</dbReference>
<evidence type="ECO:0000256" key="6">
    <source>
        <dbReference type="ARBA" id="ARBA00022723"/>
    </source>
</evidence>
<comment type="subcellular location">
    <subcellularLocation>
        <location evidence="3">Endoplasmic reticulum membrane</location>
        <topology evidence="3">Peripheral membrane protein</topology>
    </subcellularLocation>
    <subcellularLocation>
        <location evidence="2">Microsome membrane</location>
        <topology evidence="2">Peripheral membrane protein</topology>
    </subcellularLocation>
</comment>
<dbReference type="PRINTS" id="PR00463">
    <property type="entry name" value="EP450I"/>
</dbReference>
<dbReference type="Gene3D" id="1.10.630.10">
    <property type="entry name" value="Cytochrome P450"/>
    <property type="match status" value="1"/>
</dbReference>
<dbReference type="PANTHER" id="PTHR24300">
    <property type="entry name" value="CYTOCHROME P450 508A4-RELATED"/>
    <property type="match status" value="1"/>
</dbReference>
<evidence type="ECO:0000256" key="12">
    <source>
        <dbReference type="ARBA" id="ARBA00023136"/>
    </source>
</evidence>
<evidence type="ECO:0000256" key="13">
    <source>
        <dbReference type="SAM" id="Phobius"/>
    </source>
</evidence>
<name>A0A8T2IBF2_9PIPI</name>
<dbReference type="InterPro" id="IPR050182">
    <property type="entry name" value="Cytochrome_P450_fam2"/>
</dbReference>
<evidence type="ECO:0000256" key="2">
    <source>
        <dbReference type="ARBA" id="ARBA00004174"/>
    </source>
</evidence>
<dbReference type="Proteomes" id="UP000812440">
    <property type="component" value="Unassembled WGS sequence"/>
</dbReference>
<evidence type="ECO:0000256" key="9">
    <source>
        <dbReference type="ARBA" id="ARBA00023002"/>
    </source>
</evidence>
<comment type="caution">
    <text evidence="14">The sequence shown here is derived from an EMBL/GenBank/DDBJ whole genome shotgun (WGS) entry which is preliminary data.</text>
</comment>
<dbReference type="GO" id="GO:0005506">
    <property type="term" value="F:iron ion binding"/>
    <property type="evidence" value="ECO:0007669"/>
    <property type="project" value="InterPro"/>
</dbReference>
<organism evidence="14 15">
    <name type="scientific">Hymenochirus boettgeri</name>
    <name type="common">Congo dwarf clawed frog</name>
    <dbReference type="NCBI Taxonomy" id="247094"/>
    <lineage>
        <taxon>Eukaryota</taxon>
        <taxon>Metazoa</taxon>
        <taxon>Chordata</taxon>
        <taxon>Craniata</taxon>
        <taxon>Vertebrata</taxon>
        <taxon>Euteleostomi</taxon>
        <taxon>Amphibia</taxon>
        <taxon>Batrachia</taxon>
        <taxon>Anura</taxon>
        <taxon>Pipoidea</taxon>
        <taxon>Pipidae</taxon>
        <taxon>Pipinae</taxon>
        <taxon>Hymenochirus</taxon>
    </lineage>
</organism>
<evidence type="ECO:0000313" key="14">
    <source>
        <dbReference type="EMBL" id="KAG8429127.1"/>
    </source>
</evidence>
<dbReference type="Pfam" id="PF00067">
    <property type="entry name" value="p450"/>
    <property type="match status" value="1"/>
</dbReference>
<feature type="transmembrane region" description="Helical" evidence="13">
    <location>
        <begin position="6"/>
        <end position="25"/>
    </location>
</feature>
<evidence type="ECO:0000256" key="4">
    <source>
        <dbReference type="ARBA" id="ARBA00010617"/>
    </source>
</evidence>
<dbReference type="GO" id="GO:0005789">
    <property type="term" value="C:endoplasmic reticulum membrane"/>
    <property type="evidence" value="ECO:0007669"/>
    <property type="project" value="UniProtKB-SubCell"/>
</dbReference>
<sequence length="229" mass="26032">MFYTDPLSVLLSIVVCGFLYIYFYGAKETSQKSPPGPKLILADCRDARLSGEIIVQVHYFKVLKMCSLQLSKKYGSVFSFRLGTQRTVVLCGYDTVKDALVNHADEFSERPRIPIAENLAKGYGIVFSHGENWKVMRRFALSTLRDFGMGKKILEEKINEECDCLVETFKSYKGEPFKNTTSLNAAFANIIVSILIGHRFDYQDPTLLKLLYLTNENFRIFGSPMIMVS</sequence>
<keyword evidence="9" id="KW-0560">Oxidoreductase</keyword>
<dbReference type="InterPro" id="IPR036396">
    <property type="entry name" value="Cyt_P450_sf"/>
</dbReference>
<dbReference type="SUPFAM" id="SSF48264">
    <property type="entry name" value="Cytochrome P450"/>
    <property type="match status" value="1"/>
</dbReference>
<keyword evidence="13" id="KW-1133">Transmembrane helix</keyword>
<keyword evidence="8" id="KW-0492">Microsome</keyword>
<keyword evidence="12 13" id="KW-0472">Membrane</keyword>
<gene>
    <name evidence="14" type="ORF">GDO86_018251</name>
</gene>
<dbReference type="InterPro" id="IPR002401">
    <property type="entry name" value="Cyt_P450_E_grp-I"/>
</dbReference>
<reference evidence="14" key="1">
    <citation type="thesis" date="2020" institute="ProQuest LLC" country="789 East Eisenhower Parkway, Ann Arbor, MI, USA">
        <title>Comparative Genomics and Chromosome Evolution.</title>
        <authorList>
            <person name="Mudd A.B."/>
        </authorList>
    </citation>
    <scope>NUCLEOTIDE SEQUENCE</scope>
    <source>
        <strain evidence="14">Female2</strain>
        <tissue evidence="14">Blood</tissue>
    </source>
</reference>
<evidence type="ECO:0000256" key="1">
    <source>
        <dbReference type="ARBA" id="ARBA00001971"/>
    </source>
</evidence>
<keyword evidence="11" id="KW-0503">Monooxygenase</keyword>
<protein>
    <submittedName>
        <fullName evidence="14">Uncharacterized protein</fullName>
    </submittedName>
</protein>
<keyword evidence="15" id="KW-1185">Reference proteome</keyword>
<dbReference type="OrthoDB" id="1055148at2759"/>
<comment type="similarity">
    <text evidence="4">Belongs to the cytochrome P450 family.</text>
</comment>
<comment type="cofactor">
    <cofactor evidence="1">
        <name>heme</name>
        <dbReference type="ChEBI" id="CHEBI:30413"/>
    </cofactor>
</comment>
<dbReference type="PANTHER" id="PTHR24300:SF302">
    <property type="entry name" value="CYTOCHROME P450"/>
    <property type="match status" value="1"/>
</dbReference>
<dbReference type="GO" id="GO:0006082">
    <property type="term" value="P:organic acid metabolic process"/>
    <property type="evidence" value="ECO:0007669"/>
    <property type="project" value="TreeGrafter"/>
</dbReference>
<evidence type="ECO:0000256" key="10">
    <source>
        <dbReference type="ARBA" id="ARBA00023004"/>
    </source>
</evidence>
<dbReference type="FunFam" id="1.10.630.10:FF:000238">
    <property type="entry name" value="Cytochrome P450 2A6"/>
    <property type="match status" value="1"/>
</dbReference>
<keyword evidence="10" id="KW-0408">Iron</keyword>
<dbReference type="GO" id="GO:0016712">
    <property type="term" value="F:oxidoreductase activity, acting on paired donors, with incorporation or reduction of molecular oxygen, reduced flavin or flavoprotein as one donor, and incorporation of one atom of oxygen"/>
    <property type="evidence" value="ECO:0007669"/>
    <property type="project" value="TreeGrafter"/>
</dbReference>
<dbReference type="InterPro" id="IPR001128">
    <property type="entry name" value="Cyt_P450"/>
</dbReference>
<keyword evidence="5" id="KW-0349">Heme</keyword>
<dbReference type="GO" id="GO:0020037">
    <property type="term" value="F:heme binding"/>
    <property type="evidence" value="ECO:0007669"/>
    <property type="project" value="InterPro"/>
</dbReference>
<dbReference type="AlphaFoldDB" id="A0A8T2IBF2"/>
<dbReference type="GO" id="GO:0006805">
    <property type="term" value="P:xenobiotic metabolic process"/>
    <property type="evidence" value="ECO:0007669"/>
    <property type="project" value="TreeGrafter"/>
</dbReference>
<evidence type="ECO:0000256" key="7">
    <source>
        <dbReference type="ARBA" id="ARBA00022824"/>
    </source>
</evidence>
<keyword evidence="7" id="KW-0256">Endoplasmic reticulum</keyword>
<evidence type="ECO:0000256" key="11">
    <source>
        <dbReference type="ARBA" id="ARBA00023033"/>
    </source>
</evidence>
<keyword evidence="6" id="KW-0479">Metal-binding</keyword>
<evidence type="ECO:0000313" key="15">
    <source>
        <dbReference type="Proteomes" id="UP000812440"/>
    </source>
</evidence>
<keyword evidence="13" id="KW-0812">Transmembrane</keyword>
<accession>A0A8T2IBF2</accession>
<proteinExistence type="inferred from homology"/>
<evidence type="ECO:0000256" key="5">
    <source>
        <dbReference type="ARBA" id="ARBA00022617"/>
    </source>
</evidence>
<evidence type="ECO:0000256" key="3">
    <source>
        <dbReference type="ARBA" id="ARBA00004406"/>
    </source>
</evidence>